<reference evidence="4 5" key="1">
    <citation type="submission" date="2019-02" db="EMBL/GenBank/DDBJ databases">
        <title>Prokaryotic population dynamics and viral predation in marine succession experiment using metagenomics: the confinement effect.</title>
        <authorList>
            <person name="Haro-Moreno J.M."/>
            <person name="Rodriguez-Valera F."/>
            <person name="Lopez-Perez M."/>
        </authorList>
    </citation>
    <scope>NUCLEOTIDE SEQUENCE [LARGE SCALE GENOMIC DNA]</scope>
    <source>
        <strain evidence="4">MED-G160</strain>
    </source>
</reference>
<evidence type="ECO:0000256" key="2">
    <source>
        <dbReference type="ARBA" id="ARBA00022801"/>
    </source>
</evidence>
<gene>
    <name evidence="4" type="ORF">EVA93_03245</name>
</gene>
<dbReference type="Gene3D" id="1.20.1440.100">
    <property type="entry name" value="SG protein - dephosphorylation function"/>
    <property type="match status" value="1"/>
</dbReference>
<dbReference type="InterPro" id="IPR023214">
    <property type="entry name" value="HAD_sf"/>
</dbReference>
<dbReference type="NCBIfam" id="TIGR01490">
    <property type="entry name" value="HAD-SF-IB-hyp1"/>
    <property type="match status" value="1"/>
</dbReference>
<accession>A0A520N1W8</accession>
<dbReference type="InterPro" id="IPR050582">
    <property type="entry name" value="HAD-like_SerB"/>
</dbReference>
<evidence type="ECO:0000256" key="1">
    <source>
        <dbReference type="ARBA" id="ARBA00022723"/>
    </source>
</evidence>
<sequence length="224" mass="25814">MLTQYNKNKIKLAIFDLDNTILKIDSDYEMVNYLIDKGLILEKYRKINENYFNSYEDGSININNFSELSLKPFVGMKQDDINFILDDFYYKIIEPAYNLNLIKIIYEHKKANQKILLASATNSLIVFYIAGKLGFKDFISSKVIFKSGRCTGKVKQPHALGEGKLKLVNEYCRDSNYSLNNACFYSDSKNDLPLLEAVNMPIAVNPDKNLKNIAKSKNWMIINN</sequence>
<dbReference type="GO" id="GO:0046872">
    <property type="term" value="F:metal ion binding"/>
    <property type="evidence" value="ECO:0007669"/>
    <property type="project" value="UniProtKB-KW"/>
</dbReference>
<dbReference type="EMBL" id="SHBF01000017">
    <property type="protein sequence ID" value="RZO27425.1"/>
    <property type="molecule type" value="Genomic_DNA"/>
</dbReference>
<dbReference type="NCBIfam" id="TIGR01488">
    <property type="entry name" value="HAD-SF-IB"/>
    <property type="match status" value="1"/>
</dbReference>
<evidence type="ECO:0000313" key="4">
    <source>
        <dbReference type="EMBL" id="RZO27425.1"/>
    </source>
</evidence>
<dbReference type="PANTHER" id="PTHR43344">
    <property type="entry name" value="PHOSPHOSERINE PHOSPHATASE"/>
    <property type="match status" value="1"/>
</dbReference>
<protein>
    <submittedName>
        <fullName evidence="4">HAD-IB family hydrolase</fullName>
    </submittedName>
</protein>
<evidence type="ECO:0000313" key="5">
    <source>
        <dbReference type="Proteomes" id="UP000318710"/>
    </source>
</evidence>
<keyword evidence="2 4" id="KW-0378">Hydrolase</keyword>
<keyword evidence="3" id="KW-0460">Magnesium</keyword>
<dbReference type="GO" id="GO:0016787">
    <property type="term" value="F:hydrolase activity"/>
    <property type="evidence" value="ECO:0007669"/>
    <property type="project" value="UniProtKB-KW"/>
</dbReference>
<evidence type="ECO:0000256" key="3">
    <source>
        <dbReference type="ARBA" id="ARBA00022842"/>
    </source>
</evidence>
<organism evidence="4 5">
    <name type="scientific">SAR86 cluster bacterium</name>
    <dbReference type="NCBI Taxonomy" id="2030880"/>
    <lineage>
        <taxon>Bacteria</taxon>
        <taxon>Pseudomonadati</taxon>
        <taxon>Pseudomonadota</taxon>
        <taxon>Gammaproteobacteria</taxon>
        <taxon>SAR86 cluster</taxon>
    </lineage>
</organism>
<keyword evidence="1" id="KW-0479">Metal-binding</keyword>
<dbReference type="InterPro" id="IPR006385">
    <property type="entry name" value="HAD_hydro_SerB1"/>
</dbReference>
<dbReference type="Pfam" id="PF12710">
    <property type="entry name" value="HAD"/>
    <property type="match status" value="1"/>
</dbReference>
<comment type="caution">
    <text evidence="4">The sequence shown here is derived from an EMBL/GenBank/DDBJ whole genome shotgun (WGS) entry which is preliminary data.</text>
</comment>
<dbReference type="Gene3D" id="3.40.50.1000">
    <property type="entry name" value="HAD superfamily/HAD-like"/>
    <property type="match status" value="1"/>
</dbReference>
<dbReference type="InterPro" id="IPR036412">
    <property type="entry name" value="HAD-like_sf"/>
</dbReference>
<dbReference type="PANTHER" id="PTHR43344:SF13">
    <property type="entry name" value="PHOSPHATASE RV3661-RELATED"/>
    <property type="match status" value="1"/>
</dbReference>
<dbReference type="Proteomes" id="UP000318710">
    <property type="component" value="Unassembled WGS sequence"/>
</dbReference>
<name>A0A520N1W8_9GAMM</name>
<dbReference type="SUPFAM" id="SSF56784">
    <property type="entry name" value="HAD-like"/>
    <property type="match status" value="1"/>
</dbReference>
<dbReference type="AlphaFoldDB" id="A0A520N1W8"/>
<proteinExistence type="predicted"/>